<evidence type="ECO:0000313" key="1">
    <source>
        <dbReference type="EMBL" id="RMZ95912.1"/>
    </source>
</evidence>
<accession>A0A3M7PA42</accession>
<protein>
    <submittedName>
        <fullName evidence="1">Uncharacterized protein</fullName>
    </submittedName>
</protein>
<evidence type="ECO:0000313" key="2">
    <source>
        <dbReference type="Proteomes" id="UP000276133"/>
    </source>
</evidence>
<reference evidence="1 2" key="1">
    <citation type="journal article" date="2018" name="Sci. Rep.">
        <title>Genomic signatures of local adaptation to the degree of environmental predictability in rotifers.</title>
        <authorList>
            <person name="Franch-Gras L."/>
            <person name="Hahn C."/>
            <person name="Garcia-Roger E.M."/>
            <person name="Carmona M.J."/>
            <person name="Serra M."/>
            <person name="Gomez A."/>
        </authorList>
    </citation>
    <scope>NUCLEOTIDE SEQUENCE [LARGE SCALE GENOMIC DNA]</scope>
    <source>
        <strain evidence="1">HYR1</strain>
    </source>
</reference>
<dbReference type="EMBL" id="REGN01012321">
    <property type="protein sequence ID" value="RMZ95912.1"/>
    <property type="molecule type" value="Genomic_DNA"/>
</dbReference>
<dbReference type="AlphaFoldDB" id="A0A3M7PA42"/>
<organism evidence="1 2">
    <name type="scientific">Brachionus plicatilis</name>
    <name type="common">Marine rotifer</name>
    <name type="synonym">Brachionus muelleri</name>
    <dbReference type="NCBI Taxonomy" id="10195"/>
    <lineage>
        <taxon>Eukaryota</taxon>
        <taxon>Metazoa</taxon>
        <taxon>Spiralia</taxon>
        <taxon>Gnathifera</taxon>
        <taxon>Rotifera</taxon>
        <taxon>Eurotatoria</taxon>
        <taxon>Monogononta</taxon>
        <taxon>Pseudotrocha</taxon>
        <taxon>Ploima</taxon>
        <taxon>Brachionidae</taxon>
        <taxon>Brachionus</taxon>
    </lineage>
</organism>
<keyword evidence="2" id="KW-1185">Reference proteome</keyword>
<gene>
    <name evidence="1" type="ORF">BpHYR1_026500</name>
</gene>
<sequence>MFRRNLNSTGFDNRSFRLVKCFKSKHSSKKYFEFDKKKVSNAALKEDKLKQKVPLLDTDQYEIIYSKKTKLKLFIRVLQSNLFFRGYGPILKQIQKITNILLKMLSLLSSFYFERIFTRSDFKVASLEITMICLFIEFDSLKLLSAIFPEIKVI</sequence>
<comment type="caution">
    <text evidence="1">The sequence shown here is derived from an EMBL/GenBank/DDBJ whole genome shotgun (WGS) entry which is preliminary data.</text>
</comment>
<proteinExistence type="predicted"/>
<name>A0A3M7PA42_BRAPC</name>
<dbReference type="Proteomes" id="UP000276133">
    <property type="component" value="Unassembled WGS sequence"/>
</dbReference>